<dbReference type="EMBL" id="FNSA01000003">
    <property type="protein sequence ID" value="SEC64622.1"/>
    <property type="molecule type" value="Genomic_DNA"/>
</dbReference>
<evidence type="ECO:0000313" key="1">
    <source>
        <dbReference type="EMBL" id="SEC64622.1"/>
    </source>
</evidence>
<accession>A0A1H4U794</accession>
<dbReference type="OrthoDB" id="9429772at2"/>
<sequence length="99" mass="10807">MSIRSTNLAHSKIAELLEECGGAVEIIYGFNSGGYESNVYFITADGGALGIDTVIAEIDQVDFTDEADRQWFIVGYQVNYEDHDLIDDHTGAKIPAAYA</sequence>
<gene>
    <name evidence="1" type="ORF">SAMN04489793_2803</name>
</gene>
<dbReference type="RefSeq" id="WP_068741789.1">
    <property type="nucleotide sequence ID" value="NZ_FNSA01000003.1"/>
</dbReference>
<organism evidence="1 2">
    <name type="scientific">Tsukamurella tyrosinosolvens</name>
    <dbReference type="NCBI Taxonomy" id="57704"/>
    <lineage>
        <taxon>Bacteria</taxon>
        <taxon>Bacillati</taxon>
        <taxon>Actinomycetota</taxon>
        <taxon>Actinomycetes</taxon>
        <taxon>Mycobacteriales</taxon>
        <taxon>Tsukamurellaceae</taxon>
        <taxon>Tsukamurella</taxon>
    </lineage>
</organism>
<keyword evidence="2" id="KW-1185">Reference proteome</keyword>
<name>A0A1H4U794_TSUTY</name>
<dbReference type="AlphaFoldDB" id="A0A1H4U794"/>
<dbReference type="STRING" id="57704.SAMN04489793_2803"/>
<proteinExistence type="predicted"/>
<dbReference type="Proteomes" id="UP000182241">
    <property type="component" value="Unassembled WGS sequence"/>
</dbReference>
<reference evidence="2" key="1">
    <citation type="submission" date="2016-10" db="EMBL/GenBank/DDBJ databases">
        <authorList>
            <person name="Varghese N."/>
            <person name="Submissions S."/>
        </authorList>
    </citation>
    <scope>NUCLEOTIDE SEQUENCE [LARGE SCALE GENOMIC DNA]</scope>
    <source>
        <strain evidence="2">DSM 44234</strain>
    </source>
</reference>
<protein>
    <submittedName>
        <fullName evidence="1">Uncharacterized protein</fullName>
    </submittedName>
</protein>
<evidence type="ECO:0000313" key="2">
    <source>
        <dbReference type="Proteomes" id="UP000182241"/>
    </source>
</evidence>